<dbReference type="CDD" id="cd01949">
    <property type="entry name" value="GGDEF"/>
    <property type="match status" value="1"/>
</dbReference>
<gene>
    <name evidence="3" type="ORF">GCM10017653_31160</name>
</gene>
<dbReference type="Gene3D" id="3.20.20.450">
    <property type="entry name" value="EAL domain"/>
    <property type="match status" value="1"/>
</dbReference>
<dbReference type="InterPro" id="IPR035919">
    <property type="entry name" value="EAL_sf"/>
</dbReference>
<evidence type="ECO:0000259" key="2">
    <source>
        <dbReference type="PROSITE" id="PS50887"/>
    </source>
</evidence>
<dbReference type="SUPFAM" id="SSF55785">
    <property type="entry name" value="PYP-like sensor domain (PAS domain)"/>
    <property type="match status" value="2"/>
</dbReference>
<feature type="domain" description="GGDEF" evidence="2">
    <location>
        <begin position="297"/>
        <end position="430"/>
    </location>
</feature>
<reference evidence="3" key="2">
    <citation type="submission" date="2023-01" db="EMBL/GenBank/DDBJ databases">
        <authorList>
            <person name="Sun Q."/>
            <person name="Evtushenko L."/>
        </authorList>
    </citation>
    <scope>NUCLEOTIDE SEQUENCE</scope>
    <source>
        <strain evidence="3">VKM B-2789</strain>
    </source>
</reference>
<protein>
    <submittedName>
        <fullName evidence="3">Diguanylate cyclase</fullName>
    </submittedName>
</protein>
<dbReference type="InterPro" id="IPR029787">
    <property type="entry name" value="Nucleotide_cyclase"/>
</dbReference>
<dbReference type="SMART" id="SM00052">
    <property type="entry name" value="EAL"/>
    <property type="match status" value="1"/>
</dbReference>
<dbReference type="Gene3D" id="3.30.70.270">
    <property type="match status" value="1"/>
</dbReference>
<dbReference type="SUPFAM" id="SSF141868">
    <property type="entry name" value="EAL domain-like"/>
    <property type="match status" value="1"/>
</dbReference>
<sequence>MDVHAALDFLSDGFALFDADDRLVVHNARFVELFPFLSVLGDLEGLNFFALASVPCGEWSRVSDPDAYVVERMRRHHLADGEPFDIPLETGGWARVRERRTPTGGIVSTWTDISELKEVEQKLRDAINGIGEGFVLLAPDGRIILTNASMGRLFASAGIALKAGERFKDAIEAAQQAGLFAPGTTDDLLALLAGRAGPDAEPRVEIALGNGVWLLAGHRRMEDGCLVAIWTDVTAQKRREQELIDARSQVEEQAAALTEFARLVSRQARSDALTGLPNRFALEERIDQLLAEEKDQPEIWLGFIDIDHFKTVNDLVGHAAGDRLLIDFALFLRSQLRTDDVIARIGGDSFAVLLVGVDETEAQRIFTRLAGATRSNPFLINGHNFALNLSIGLARTGGPTSSASSLLVCADTACCVAKESGRDRVQLYDAGDPKVTDTHERVNWAERIRSALELDRLILELQAIVNVAGEPVGYEALIRLGDDDGGVHGPAHFLPAARRLGLMRRIDSWVCRRAVSYAARLVRRGVARYISVNIGAPTLADTGFQKEFVQLLDLHPGCEPALRIEITETEAIHSLNEITPLLSQLRRRGVRVYLDDFGNGYNSFDTLKQLPVDGIKIDWRVTRDLLDDPIDEALMKAAISIAYSLDLELVAEGVETDAQLNKLRQLGVTKYQGFYFHRPQTAEAALG</sequence>
<dbReference type="Pfam" id="PF00990">
    <property type="entry name" value="GGDEF"/>
    <property type="match status" value="1"/>
</dbReference>
<reference evidence="3" key="1">
    <citation type="journal article" date="2014" name="Int. J. Syst. Evol. Microbiol.">
        <title>Complete genome sequence of Corynebacterium casei LMG S-19264T (=DSM 44701T), isolated from a smear-ripened cheese.</title>
        <authorList>
            <consortium name="US DOE Joint Genome Institute (JGI-PGF)"/>
            <person name="Walter F."/>
            <person name="Albersmeier A."/>
            <person name="Kalinowski J."/>
            <person name="Ruckert C."/>
        </authorList>
    </citation>
    <scope>NUCLEOTIDE SEQUENCE</scope>
    <source>
        <strain evidence="3">VKM B-2789</strain>
    </source>
</reference>
<dbReference type="EMBL" id="BSFM01000014">
    <property type="protein sequence ID" value="GLK85046.1"/>
    <property type="molecule type" value="Genomic_DNA"/>
</dbReference>
<dbReference type="InterPro" id="IPR052155">
    <property type="entry name" value="Biofilm_reg_signaling"/>
</dbReference>
<dbReference type="AlphaFoldDB" id="A0A9W6NBZ9"/>
<organism evidence="3 4">
    <name type="scientific">Ancylobacter defluvii</name>
    <dbReference type="NCBI Taxonomy" id="1282440"/>
    <lineage>
        <taxon>Bacteria</taxon>
        <taxon>Pseudomonadati</taxon>
        <taxon>Pseudomonadota</taxon>
        <taxon>Alphaproteobacteria</taxon>
        <taxon>Hyphomicrobiales</taxon>
        <taxon>Xanthobacteraceae</taxon>
        <taxon>Ancylobacter</taxon>
    </lineage>
</organism>
<keyword evidence="4" id="KW-1185">Reference proteome</keyword>
<dbReference type="RefSeq" id="WP_213364876.1">
    <property type="nucleotide sequence ID" value="NZ_BSFM01000014.1"/>
</dbReference>
<dbReference type="PANTHER" id="PTHR44757">
    <property type="entry name" value="DIGUANYLATE CYCLASE DGCP"/>
    <property type="match status" value="1"/>
</dbReference>
<name>A0A9W6NBZ9_9HYPH</name>
<dbReference type="InterPro" id="IPR035965">
    <property type="entry name" value="PAS-like_dom_sf"/>
</dbReference>
<dbReference type="PANTHER" id="PTHR44757:SF2">
    <property type="entry name" value="BIOFILM ARCHITECTURE MAINTENANCE PROTEIN MBAA"/>
    <property type="match status" value="1"/>
</dbReference>
<evidence type="ECO:0000313" key="3">
    <source>
        <dbReference type="EMBL" id="GLK85046.1"/>
    </source>
</evidence>
<dbReference type="NCBIfam" id="TIGR00254">
    <property type="entry name" value="GGDEF"/>
    <property type="match status" value="1"/>
</dbReference>
<feature type="domain" description="EAL" evidence="1">
    <location>
        <begin position="441"/>
        <end position="687"/>
    </location>
</feature>
<dbReference type="PROSITE" id="PS50883">
    <property type="entry name" value="EAL"/>
    <property type="match status" value="1"/>
</dbReference>
<dbReference type="InterPro" id="IPR043128">
    <property type="entry name" value="Rev_trsase/Diguanyl_cyclase"/>
</dbReference>
<dbReference type="Pfam" id="PF00563">
    <property type="entry name" value="EAL"/>
    <property type="match status" value="1"/>
</dbReference>
<proteinExistence type="predicted"/>
<dbReference type="CDD" id="cd01948">
    <property type="entry name" value="EAL"/>
    <property type="match status" value="1"/>
</dbReference>
<comment type="caution">
    <text evidence="3">The sequence shown here is derived from an EMBL/GenBank/DDBJ whole genome shotgun (WGS) entry which is preliminary data.</text>
</comment>
<dbReference type="InterPro" id="IPR000160">
    <property type="entry name" value="GGDEF_dom"/>
</dbReference>
<dbReference type="Pfam" id="PF12860">
    <property type="entry name" value="PAS_7"/>
    <property type="match status" value="2"/>
</dbReference>
<dbReference type="PROSITE" id="PS50887">
    <property type="entry name" value="GGDEF"/>
    <property type="match status" value="1"/>
</dbReference>
<accession>A0A9W6NBZ9</accession>
<dbReference type="Gene3D" id="3.30.450.20">
    <property type="entry name" value="PAS domain"/>
    <property type="match status" value="2"/>
</dbReference>
<evidence type="ECO:0000259" key="1">
    <source>
        <dbReference type="PROSITE" id="PS50883"/>
    </source>
</evidence>
<dbReference type="Proteomes" id="UP001143330">
    <property type="component" value="Unassembled WGS sequence"/>
</dbReference>
<dbReference type="SUPFAM" id="SSF55073">
    <property type="entry name" value="Nucleotide cyclase"/>
    <property type="match status" value="1"/>
</dbReference>
<evidence type="ECO:0000313" key="4">
    <source>
        <dbReference type="Proteomes" id="UP001143330"/>
    </source>
</evidence>
<dbReference type="SMART" id="SM00267">
    <property type="entry name" value="GGDEF"/>
    <property type="match status" value="1"/>
</dbReference>
<dbReference type="InterPro" id="IPR001633">
    <property type="entry name" value="EAL_dom"/>
</dbReference>